<gene>
    <name evidence="1" type="ORF">LCGC14_0370310</name>
</gene>
<evidence type="ECO:0000313" key="1">
    <source>
        <dbReference type="EMBL" id="KKN76522.1"/>
    </source>
</evidence>
<reference evidence="1" key="1">
    <citation type="journal article" date="2015" name="Nature">
        <title>Complex archaea that bridge the gap between prokaryotes and eukaryotes.</title>
        <authorList>
            <person name="Spang A."/>
            <person name="Saw J.H."/>
            <person name="Jorgensen S.L."/>
            <person name="Zaremba-Niedzwiedzka K."/>
            <person name="Martijn J."/>
            <person name="Lind A.E."/>
            <person name="van Eijk R."/>
            <person name="Schleper C."/>
            <person name="Guy L."/>
            <person name="Ettema T.J."/>
        </authorList>
    </citation>
    <scope>NUCLEOTIDE SEQUENCE</scope>
</reference>
<dbReference type="AlphaFoldDB" id="A0A0F9TNN1"/>
<accession>A0A0F9TNN1</accession>
<comment type="caution">
    <text evidence="1">The sequence shown here is derived from an EMBL/GenBank/DDBJ whole genome shotgun (WGS) entry which is preliminary data.</text>
</comment>
<name>A0A0F9TNN1_9ZZZZ</name>
<protein>
    <submittedName>
        <fullName evidence="1">Uncharacterized protein</fullName>
    </submittedName>
</protein>
<sequence>MIDQEGRLRCDHCKSVIGEWLEGKVAIKCWRSNCKTVTIFDNRTTAYFEAVLERQLTKT</sequence>
<proteinExistence type="predicted"/>
<organism evidence="1">
    <name type="scientific">marine sediment metagenome</name>
    <dbReference type="NCBI Taxonomy" id="412755"/>
    <lineage>
        <taxon>unclassified sequences</taxon>
        <taxon>metagenomes</taxon>
        <taxon>ecological metagenomes</taxon>
    </lineage>
</organism>
<dbReference type="EMBL" id="LAZR01000295">
    <property type="protein sequence ID" value="KKN76522.1"/>
    <property type="molecule type" value="Genomic_DNA"/>
</dbReference>